<proteinExistence type="predicted"/>
<dbReference type="EMBL" id="KC246781">
    <property type="protein sequence ID" value="AHF23996.1"/>
    <property type="molecule type" value="Genomic_DNA"/>
</dbReference>
<evidence type="ECO:0000313" key="1">
    <source>
        <dbReference type="EMBL" id="AHF23996.1"/>
    </source>
</evidence>
<protein>
    <submittedName>
        <fullName evidence="1">Uncharacterized protein</fullName>
    </submittedName>
</protein>
<name>W0FH22_9BACT</name>
<accession>W0FH22</accession>
<organism evidence="1">
    <name type="scientific">uncultured bacterium Contig16</name>
    <dbReference type="NCBI Taxonomy" id="1393468"/>
    <lineage>
        <taxon>Bacteria</taxon>
        <taxon>environmental samples</taxon>
    </lineage>
</organism>
<reference evidence="1" key="1">
    <citation type="journal article" date="2013" name="PLoS ONE">
        <title>Metagenomic insights into the carbohydrate-active enzymes carried by the microorganisms adhering to solid digesta in the rumen of cows.</title>
        <authorList>
            <person name="Wang L."/>
            <person name="Hatem A."/>
            <person name="Catalyurek U.V."/>
            <person name="Morrison M."/>
            <person name="Yu Z."/>
        </authorList>
    </citation>
    <scope>NUCLEOTIDE SEQUENCE</scope>
</reference>
<dbReference type="AlphaFoldDB" id="W0FH22"/>
<sequence>MFNMNQFTEEERNIVSRCYGKNEKAVVRKIRRMLPYLSVSELDAALSAIAKLEAEQKDSRIVRAADRAREFTLDKLTVFRGWLLLSSTAQLHYYPV</sequence>